<feature type="region of interest" description="Disordered" evidence="1">
    <location>
        <begin position="188"/>
        <end position="208"/>
    </location>
</feature>
<dbReference type="AlphaFoldDB" id="A0A078B6G8"/>
<feature type="compositionally biased region" description="Polar residues" evidence="1">
    <location>
        <begin position="68"/>
        <end position="80"/>
    </location>
</feature>
<keyword evidence="3" id="KW-1185">Reference proteome</keyword>
<sequence>MSDKLLLNYKGNLDVSDIPGALTGSKVSSIQKIQGRDYMKVHDIPGAIPKLNVGYTGHRRLDEEEYRGNSNDRQVSNQTDLIGRPQLKQRNQELGASGHHRGLSQVVQAHGNYQAVNAQQIDHQQLYHTFKQQEPPLKSDINSQYQQHQSSVPKTNYQDFNTQQSNQKQQQQNYQQYEDALDKFMTERNHNSNNNQRPQPKLEQANYQRSQSILDTQTPRQQAADYLNSGGLLSSRTSQVTKSTANLILKPKQDDLYSNLTHTQKKLQLKQTQGEYSPKNMQESPHQVQRKIKDVQSSFVLNEDGKGSTLHTNYLDQMSSQKQQSDMLKQSFRKGNPLFNINASTIPETGRYDVNELQGSVKRSLCLAPSTSLGQYHKEEIEESIQNREYTKLGGGNSNVQMPNDLNNIQYHRKNPLKDYTYSALTGAYYYKAPN</sequence>
<feature type="compositionally biased region" description="Low complexity" evidence="1">
    <location>
        <begin position="158"/>
        <end position="174"/>
    </location>
</feature>
<evidence type="ECO:0000256" key="1">
    <source>
        <dbReference type="SAM" id="MobiDB-lite"/>
    </source>
</evidence>
<organism evidence="2 3">
    <name type="scientific">Stylonychia lemnae</name>
    <name type="common">Ciliate</name>
    <dbReference type="NCBI Taxonomy" id="5949"/>
    <lineage>
        <taxon>Eukaryota</taxon>
        <taxon>Sar</taxon>
        <taxon>Alveolata</taxon>
        <taxon>Ciliophora</taxon>
        <taxon>Intramacronucleata</taxon>
        <taxon>Spirotrichea</taxon>
        <taxon>Stichotrichia</taxon>
        <taxon>Sporadotrichida</taxon>
        <taxon>Oxytrichidae</taxon>
        <taxon>Stylonychinae</taxon>
        <taxon>Stylonychia</taxon>
    </lineage>
</organism>
<name>A0A078B6G8_STYLE</name>
<accession>A0A078B6G8</accession>
<dbReference type="EMBL" id="CCKQ01017296">
    <property type="protein sequence ID" value="CDW89158.1"/>
    <property type="molecule type" value="Genomic_DNA"/>
</dbReference>
<proteinExistence type="predicted"/>
<reference evidence="2 3" key="1">
    <citation type="submission" date="2014-06" db="EMBL/GenBank/DDBJ databases">
        <authorList>
            <person name="Swart Estienne"/>
        </authorList>
    </citation>
    <scope>NUCLEOTIDE SEQUENCE [LARGE SCALE GENOMIC DNA]</scope>
    <source>
        <strain evidence="2 3">130c</strain>
    </source>
</reference>
<dbReference type="Proteomes" id="UP000039865">
    <property type="component" value="Unassembled WGS sequence"/>
</dbReference>
<gene>
    <name evidence="2" type="primary">Contig16616.g17698</name>
    <name evidence="2" type="ORF">STYLEM_18289</name>
</gene>
<evidence type="ECO:0000313" key="3">
    <source>
        <dbReference type="Proteomes" id="UP000039865"/>
    </source>
</evidence>
<dbReference type="InParanoid" id="A0A078B6G8"/>
<feature type="region of interest" description="Disordered" evidence="1">
    <location>
        <begin position="64"/>
        <end position="84"/>
    </location>
</feature>
<protein>
    <submittedName>
        <fullName evidence="2">Uncharacterized protein</fullName>
    </submittedName>
</protein>
<feature type="region of interest" description="Disordered" evidence="1">
    <location>
        <begin position="138"/>
        <end position="174"/>
    </location>
</feature>
<feature type="compositionally biased region" description="Polar residues" evidence="1">
    <location>
        <begin position="140"/>
        <end position="157"/>
    </location>
</feature>
<evidence type="ECO:0000313" key="2">
    <source>
        <dbReference type="EMBL" id="CDW89158.1"/>
    </source>
</evidence>